<evidence type="ECO:0000313" key="1">
    <source>
        <dbReference type="EMBL" id="ARR02084.1"/>
    </source>
</evidence>
<dbReference type="RefSeq" id="WP_192940513.1">
    <property type="nucleotide sequence ID" value="NZ_CP018791.1"/>
</dbReference>
<sequence length="136" mass="16097">MIKKNTKTRYCIYLNENDIKELNLISKKRKESKSAIIRKLIHSSKYINSLYQIEANNKLNAEFLYQLNKLGTNINQIAYHLNIDITGHDKAKDNLTQIFLDFKEIINSYKSKIENRQIHLNINKIKTIRDNSNEQQ</sequence>
<organism evidence="1 2">
    <name type="scientific">Campylobacter vicugnae</name>
    <dbReference type="NCBI Taxonomy" id="1660076"/>
    <lineage>
        <taxon>Bacteria</taxon>
        <taxon>Pseudomonadati</taxon>
        <taxon>Campylobacterota</taxon>
        <taxon>Epsilonproteobacteria</taxon>
        <taxon>Campylobacterales</taxon>
        <taxon>Campylobacteraceae</taxon>
        <taxon>Campylobacter</taxon>
    </lineage>
</organism>
<dbReference type="EMBL" id="CP018791">
    <property type="protein sequence ID" value="ARR02084.1"/>
    <property type="molecule type" value="Genomic_DNA"/>
</dbReference>
<evidence type="ECO:0000313" key="2">
    <source>
        <dbReference type="Proteomes" id="UP000194265"/>
    </source>
</evidence>
<dbReference type="AlphaFoldDB" id="A0A1X9T0L1"/>
<gene>
    <name evidence="1" type="ORF">CVIC8964_0669</name>
</gene>
<reference evidence="1 2" key="1">
    <citation type="journal article" date="2017" name="Genome Biol. Evol.">
        <title>Comparative Genomic Analysis Identifies a Campylobacter Clade Deficient in Selenium Metabolism.</title>
        <authorList>
            <person name="Miller W.G."/>
            <person name="Yee E."/>
            <person name="Lopes B.S."/>
            <person name="Chapman M.H."/>
            <person name="Huynh S."/>
            <person name="Bono J.L."/>
            <person name="Parker C.T."/>
            <person name="Strachan N.J.C."/>
            <person name="Forbes K.J."/>
        </authorList>
    </citation>
    <scope>NUCLEOTIDE SEQUENCE [LARGE SCALE GENOMIC DNA]</scope>
    <source>
        <strain evidence="1 2">RM8964</strain>
    </source>
</reference>
<dbReference type="Proteomes" id="UP000194265">
    <property type="component" value="Chromosome"/>
</dbReference>
<protein>
    <submittedName>
        <fullName evidence="1">Uncharacterized protein</fullName>
    </submittedName>
</protein>
<accession>A0A1X9T0L1</accession>
<proteinExistence type="predicted"/>
<name>A0A1X9T0L1_9BACT</name>
<dbReference type="STRING" id="1660074.CVIC8964_0669"/>